<sequence length="92" mass="10174">MSALDDARRRAAEFLQRSTGNDRPEWRVTYTEYGVHDEANAIAPVCTDPDHLASEDPTAFECCPEPIIDVGPELAEYLVALLNADREAGEQP</sequence>
<accession>A0ABP6V295</accession>
<dbReference type="Proteomes" id="UP001500707">
    <property type="component" value="Unassembled WGS sequence"/>
</dbReference>
<organism evidence="1 2">
    <name type="scientific">Streptomyces osmaniensis</name>
    <dbReference type="NCBI Taxonomy" id="593134"/>
    <lineage>
        <taxon>Bacteria</taxon>
        <taxon>Bacillati</taxon>
        <taxon>Actinomycetota</taxon>
        <taxon>Actinomycetes</taxon>
        <taxon>Kitasatosporales</taxon>
        <taxon>Streptomycetaceae</taxon>
        <taxon>Streptomyces</taxon>
    </lineage>
</organism>
<evidence type="ECO:0000313" key="1">
    <source>
        <dbReference type="EMBL" id="GAA3527483.1"/>
    </source>
</evidence>
<protein>
    <submittedName>
        <fullName evidence="1">Uncharacterized protein</fullName>
    </submittedName>
</protein>
<proteinExistence type="predicted"/>
<evidence type="ECO:0000313" key="2">
    <source>
        <dbReference type="Proteomes" id="UP001500707"/>
    </source>
</evidence>
<reference evidence="2" key="1">
    <citation type="journal article" date="2019" name="Int. J. Syst. Evol. Microbiol.">
        <title>The Global Catalogue of Microorganisms (GCM) 10K type strain sequencing project: providing services to taxonomists for standard genome sequencing and annotation.</title>
        <authorList>
            <consortium name="The Broad Institute Genomics Platform"/>
            <consortium name="The Broad Institute Genome Sequencing Center for Infectious Disease"/>
            <person name="Wu L."/>
            <person name="Ma J."/>
        </authorList>
    </citation>
    <scope>NUCLEOTIDE SEQUENCE [LARGE SCALE GENOMIC DNA]</scope>
    <source>
        <strain evidence="2">JCM 17656</strain>
    </source>
</reference>
<dbReference type="RefSeq" id="WP_346180153.1">
    <property type="nucleotide sequence ID" value="NZ_BAABCE010000001.1"/>
</dbReference>
<dbReference type="EMBL" id="BAABCE010000001">
    <property type="protein sequence ID" value="GAA3527483.1"/>
    <property type="molecule type" value="Genomic_DNA"/>
</dbReference>
<keyword evidence="2" id="KW-1185">Reference proteome</keyword>
<gene>
    <name evidence="1" type="ORF">GCM10022295_06910</name>
</gene>
<name>A0ABP6V295_9ACTN</name>
<comment type="caution">
    <text evidence="1">The sequence shown here is derived from an EMBL/GenBank/DDBJ whole genome shotgun (WGS) entry which is preliminary data.</text>
</comment>